<dbReference type="PROSITE" id="PS50835">
    <property type="entry name" value="IG_LIKE"/>
    <property type="match status" value="1"/>
</dbReference>
<proteinExistence type="predicted"/>
<dbReference type="Proteomes" id="UP001381693">
    <property type="component" value="Unassembled WGS sequence"/>
</dbReference>
<dbReference type="AlphaFoldDB" id="A0AAN8WSV6"/>
<dbReference type="EMBL" id="JAXCGZ010014018">
    <property type="protein sequence ID" value="KAK7071716.1"/>
    <property type="molecule type" value="Genomic_DNA"/>
</dbReference>
<accession>A0AAN8WSV6</accession>
<feature type="domain" description="Ig-like" evidence="1">
    <location>
        <begin position="1"/>
        <end position="103"/>
    </location>
</feature>
<dbReference type="SUPFAM" id="SSF48726">
    <property type="entry name" value="Immunoglobulin"/>
    <property type="match status" value="1"/>
</dbReference>
<dbReference type="InterPro" id="IPR036179">
    <property type="entry name" value="Ig-like_dom_sf"/>
</dbReference>
<dbReference type="PANTHER" id="PTHR21261">
    <property type="entry name" value="BEAT PROTEIN"/>
    <property type="match status" value="1"/>
</dbReference>
<dbReference type="InterPro" id="IPR007110">
    <property type="entry name" value="Ig-like_dom"/>
</dbReference>
<dbReference type="PANTHER" id="PTHR21261:SF15">
    <property type="entry name" value="BEATEN PATH IIIA, ISOFORM D-RELATED"/>
    <property type="match status" value="1"/>
</dbReference>
<reference evidence="2 3" key="1">
    <citation type="submission" date="2023-11" db="EMBL/GenBank/DDBJ databases">
        <title>Halocaridina rubra genome assembly.</title>
        <authorList>
            <person name="Smith C."/>
        </authorList>
    </citation>
    <scope>NUCLEOTIDE SEQUENCE [LARGE SCALE GENOMIC DNA]</scope>
    <source>
        <strain evidence="2">EP-1</strain>
        <tissue evidence="2">Whole</tissue>
    </source>
</reference>
<keyword evidence="3" id="KW-1185">Reference proteome</keyword>
<dbReference type="InterPro" id="IPR013783">
    <property type="entry name" value="Ig-like_fold"/>
</dbReference>
<name>A0AAN8WSV6_HALRR</name>
<sequence length="232" mass="25821">MVVPKRVLVGGSSVLDCQWQEENDKFYSVKWYQASNEFYRFTPSAPIQIQIFDPQTLKVDPMRSLGGRVLINNVTLEAAGPFHCEVSADSPTFHTASLHANLSVVDPPDNPPLIQGVRSQYLAGDWVDLTCTSEGSNPHPLLFFSVNDEPVPEDWLDTQIDQTNYKGLSDSILRLRFPLLPSILKEEGYARVKCSSIIPDIYYEESIDVITTLPPFQASVQDGASNTSEGLQ</sequence>
<organism evidence="2 3">
    <name type="scientific">Halocaridina rubra</name>
    <name type="common">Hawaiian red shrimp</name>
    <dbReference type="NCBI Taxonomy" id="373956"/>
    <lineage>
        <taxon>Eukaryota</taxon>
        <taxon>Metazoa</taxon>
        <taxon>Ecdysozoa</taxon>
        <taxon>Arthropoda</taxon>
        <taxon>Crustacea</taxon>
        <taxon>Multicrustacea</taxon>
        <taxon>Malacostraca</taxon>
        <taxon>Eumalacostraca</taxon>
        <taxon>Eucarida</taxon>
        <taxon>Decapoda</taxon>
        <taxon>Pleocyemata</taxon>
        <taxon>Caridea</taxon>
        <taxon>Atyoidea</taxon>
        <taxon>Atyidae</taxon>
        <taxon>Halocaridina</taxon>
    </lineage>
</organism>
<comment type="caution">
    <text evidence="2">The sequence shown here is derived from an EMBL/GenBank/DDBJ whole genome shotgun (WGS) entry which is preliminary data.</text>
</comment>
<evidence type="ECO:0000313" key="2">
    <source>
        <dbReference type="EMBL" id="KAK7071716.1"/>
    </source>
</evidence>
<evidence type="ECO:0000313" key="3">
    <source>
        <dbReference type="Proteomes" id="UP001381693"/>
    </source>
</evidence>
<gene>
    <name evidence="2" type="ORF">SK128_011705</name>
</gene>
<dbReference type="Gene3D" id="2.60.40.10">
    <property type="entry name" value="Immunoglobulins"/>
    <property type="match status" value="1"/>
</dbReference>
<protein>
    <recommendedName>
        <fullName evidence="1">Ig-like domain-containing protein</fullName>
    </recommendedName>
</protein>
<evidence type="ECO:0000259" key="1">
    <source>
        <dbReference type="PROSITE" id="PS50835"/>
    </source>
</evidence>